<evidence type="ECO:0008006" key="4">
    <source>
        <dbReference type="Google" id="ProtNLM"/>
    </source>
</evidence>
<feature type="chain" id="PRO_5011712855" description="Succinate dehydrogenase" evidence="1">
    <location>
        <begin position="22"/>
        <end position="107"/>
    </location>
</feature>
<sequence length="107" mass="11203">MRRTLILAALLPLLAACSAQTQDQIARQAARSTTAKVVAERFPGVPVQPAIDCLINNANATQIYALASEAVTGPTASSVQIVTEIAQKPETLRCFGQQAVPALLAGF</sequence>
<feature type="signal peptide" evidence="1">
    <location>
        <begin position="1"/>
        <end position="21"/>
    </location>
</feature>
<protein>
    <recommendedName>
        <fullName evidence="4">Succinate dehydrogenase</fullName>
    </recommendedName>
</protein>
<reference evidence="2 3" key="1">
    <citation type="submission" date="2016-10" db="EMBL/GenBank/DDBJ databases">
        <authorList>
            <person name="de Groot N.N."/>
        </authorList>
    </citation>
    <scope>NUCLEOTIDE SEQUENCE [LARGE SCALE GENOMIC DNA]</scope>
    <source>
        <strain evidence="2 3">DSM 26424</strain>
    </source>
</reference>
<accession>A0A1G8LDI5</accession>
<keyword evidence="1" id="KW-0732">Signal</keyword>
<gene>
    <name evidence="2" type="ORF">SAMN04487993_1006100</name>
</gene>
<dbReference type="Proteomes" id="UP000199093">
    <property type="component" value="Unassembled WGS sequence"/>
</dbReference>
<evidence type="ECO:0000313" key="2">
    <source>
        <dbReference type="EMBL" id="SDI53762.1"/>
    </source>
</evidence>
<dbReference type="AlphaFoldDB" id="A0A1G8LDI5"/>
<proteinExistence type="predicted"/>
<keyword evidence="3" id="KW-1185">Reference proteome</keyword>
<dbReference type="RefSeq" id="WP_230797337.1">
    <property type="nucleotide sequence ID" value="NZ_FNEJ01000006.1"/>
</dbReference>
<organism evidence="2 3">
    <name type="scientific">Salipiger marinus</name>
    <dbReference type="NCBI Taxonomy" id="555512"/>
    <lineage>
        <taxon>Bacteria</taxon>
        <taxon>Pseudomonadati</taxon>
        <taxon>Pseudomonadota</taxon>
        <taxon>Alphaproteobacteria</taxon>
        <taxon>Rhodobacterales</taxon>
        <taxon>Roseobacteraceae</taxon>
        <taxon>Salipiger</taxon>
    </lineage>
</organism>
<dbReference type="STRING" id="555512.SAMN04487993_1006100"/>
<dbReference type="EMBL" id="FNEJ01000006">
    <property type="protein sequence ID" value="SDI53762.1"/>
    <property type="molecule type" value="Genomic_DNA"/>
</dbReference>
<dbReference type="PROSITE" id="PS51257">
    <property type="entry name" value="PROKAR_LIPOPROTEIN"/>
    <property type="match status" value="1"/>
</dbReference>
<name>A0A1G8LDI5_9RHOB</name>
<evidence type="ECO:0000313" key="3">
    <source>
        <dbReference type="Proteomes" id="UP000199093"/>
    </source>
</evidence>
<evidence type="ECO:0000256" key="1">
    <source>
        <dbReference type="SAM" id="SignalP"/>
    </source>
</evidence>